<sequence>MDFSSGPDLNYAHAYTSILRLGLATADTPDVPDNHLGIRGPSIMCQTLTYAAKIGSSSRGPVLRSRVFPEDGVISCRIPPEYVFPYLKNPGTIRLSLFE</sequence>
<evidence type="ECO:0000313" key="1">
    <source>
        <dbReference type="EMBL" id="KZV23060.1"/>
    </source>
</evidence>
<name>A0A2Z7AQC3_9LAMI</name>
<dbReference type="AlphaFoldDB" id="A0A2Z7AQC3"/>
<organism evidence="1 2">
    <name type="scientific">Dorcoceras hygrometricum</name>
    <dbReference type="NCBI Taxonomy" id="472368"/>
    <lineage>
        <taxon>Eukaryota</taxon>
        <taxon>Viridiplantae</taxon>
        <taxon>Streptophyta</taxon>
        <taxon>Embryophyta</taxon>
        <taxon>Tracheophyta</taxon>
        <taxon>Spermatophyta</taxon>
        <taxon>Magnoliopsida</taxon>
        <taxon>eudicotyledons</taxon>
        <taxon>Gunneridae</taxon>
        <taxon>Pentapetalae</taxon>
        <taxon>asterids</taxon>
        <taxon>lamiids</taxon>
        <taxon>Lamiales</taxon>
        <taxon>Gesneriaceae</taxon>
        <taxon>Didymocarpoideae</taxon>
        <taxon>Trichosporeae</taxon>
        <taxon>Loxocarpinae</taxon>
        <taxon>Dorcoceras</taxon>
    </lineage>
</organism>
<protein>
    <submittedName>
        <fullName evidence="1">Phosphoglucomutase, cytoplasmic</fullName>
    </submittedName>
</protein>
<gene>
    <name evidence="1" type="ORF">F511_08741</name>
</gene>
<evidence type="ECO:0000313" key="2">
    <source>
        <dbReference type="Proteomes" id="UP000250235"/>
    </source>
</evidence>
<dbReference type="Proteomes" id="UP000250235">
    <property type="component" value="Unassembled WGS sequence"/>
</dbReference>
<keyword evidence="2" id="KW-1185">Reference proteome</keyword>
<reference evidence="1 2" key="1">
    <citation type="journal article" date="2015" name="Proc. Natl. Acad. Sci. U.S.A.">
        <title>The resurrection genome of Boea hygrometrica: A blueprint for survival of dehydration.</title>
        <authorList>
            <person name="Xiao L."/>
            <person name="Yang G."/>
            <person name="Zhang L."/>
            <person name="Yang X."/>
            <person name="Zhao S."/>
            <person name="Ji Z."/>
            <person name="Zhou Q."/>
            <person name="Hu M."/>
            <person name="Wang Y."/>
            <person name="Chen M."/>
            <person name="Xu Y."/>
            <person name="Jin H."/>
            <person name="Xiao X."/>
            <person name="Hu G."/>
            <person name="Bao F."/>
            <person name="Hu Y."/>
            <person name="Wan P."/>
            <person name="Li L."/>
            <person name="Deng X."/>
            <person name="Kuang T."/>
            <person name="Xiang C."/>
            <person name="Zhu J.K."/>
            <person name="Oliver M.J."/>
            <person name="He Y."/>
        </authorList>
    </citation>
    <scope>NUCLEOTIDE SEQUENCE [LARGE SCALE GENOMIC DNA]</scope>
    <source>
        <strain evidence="2">cv. XS01</strain>
    </source>
</reference>
<dbReference type="EMBL" id="KV013962">
    <property type="protein sequence ID" value="KZV23060.1"/>
    <property type="molecule type" value="Genomic_DNA"/>
</dbReference>
<accession>A0A2Z7AQC3</accession>
<proteinExistence type="predicted"/>